<evidence type="ECO:0000256" key="1">
    <source>
        <dbReference type="ARBA" id="ARBA00022821"/>
    </source>
</evidence>
<reference evidence="3 4" key="1">
    <citation type="journal article" date="2018" name="Mol. Plant">
        <title>The genome of Artemisia annua provides insight into the evolution of Asteraceae family and artemisinin biosynthesis.</title>
        <authorList>
            <person name="Shen Q."/>
            <person name="Zhang L."/>
            <person name="Liao Z."/>
            <person name="Wang S."/>
            <person name="Yan T."/>
            <person name="Shi P."/>
            <person name="Liu M."/>
            <person name="Fu X."/>
            <person name="Pan Q."/>
            <person name="Wang Y."/>
            <person name="Lv Z."/>
            <person name="Lu X."/>
            <person name="Zhang F."/>
            <person name="Jiang W."/>
            <person name="Ma Y."/>
            <person name="Chen M."/>
            <person name="Hao X."/>
            <person name="Li L."/>
            <person name="Tang Y."/>
            <person name="Lv G."/>
            <person name="Zhou Y."/>
            <person name="Sun X."/>
            <person name="Brodelius P.E."/>
            <person name="Rose J.K.C."/>
            <person name="Tang K."/>
        </authorList>
    </citation>
    <scope>NUCLEOTIDE SEQUENCE [LARGE SCALE GENOMIC DNA]</scope>
    <source>
        <strain evidence="4">cv. Huhao1</strain>
        <tissue evidence="3">Leaf</tissue>
    </source>
</reference>
<dbReference type="InterPro" id="IPR050905">
    <property type="entry name" value="Plant_NBS-LRR"/>
</dbReference>
<dbReference type="Gene3D" id="3.80.10.10">
    <property type="entry name" value="Ribonuclease Inhibitor"/>
    <property type="match status" value="2"/>
</dbReference>
<dbReference type="Pfam" id="PF23247">
    <property type="entry name" value="LRR_RPS2"/>
    <property type="match status" value="4"/>
</dbReference>
<dbReference type="OrthoDB" id="1747797at2759"/>
<protein>
    <recommendedName>
        <fullName evidence="2">Disease resistance protein At4g27190-like leucine-rich repeats domain-containing protein</fullName>
    </recommendedName>
</protein>
<keyword evidence="1" id="KW-0611">Plant defense</keyword>
<proteinExistence type="predicted"/>
<dbReference type="EMBL" id="PKPP01004842">
    <property type="protein sequence ID" value="PWA62558.1"/>
    <property type="molecule type" value="Genomic_DNA"/>
</dbReference>
<dbReference type="PANTHER" id="PTHR33463">
    <property type="entry name" value="NB-ARC DOMAIN-CONTAINING PROTEIN-RELATED"/>
    <property type="match status" value="1"/>
</dbReference>
<dbReference type="SUPFAM" id="SSF52047">
    <property type="entry name" value="RNI-like"/>
    <property type="match status" value="1"/>
</dbReference>
<organism evidence="3 4">
    <name type="scientific">Artemisia annua</name>
    <name type="common">Sweet wormwood</name>
    <dbReference type="NCBI Taxonomy" id="35608"/>
    <lineage>
        <taxon>Eukaryota</taxon>
        <taxon>Viridiplantae</taxon>
        <taxon>Streptophyta</taxon>
        <taxon>Embryophyta</taxon>
        <taxon>Tracheophyta</taxon>
        <taxon>Spermatophyta</taxon>
        <taxon>Magnoliopsida</taxon>
        <taxon>eudicotyledons</taxon>
        <taxon>Gunneridae</taxon>
        <taxon>Pentapetalae</taxon>
        <taxon>asterids</taxon>
        <taxon>campanulids</taxon>
        <taxon>Asterales</taxon>
        <taxon>Asteraceae</taxon>
        <taxon>Asteroideae</taxon>
        <taxon>Anthemideae</taxon>
        <taxon>Artemisiinae</taxon>
        <taxon>Artemisia</taxon>
    </lineage>
</organism>
<feature type="domain" description="Disease resistance protein At4g27190-like leucine-rich repeats" evidence="2">
    <location>
        <begin position="241"/>
        <end position="300"/>
    </location>
</feature>
<evidence type="ECO:0000313" key="3">
    <source>
        <dbReference type="EMBL" id="PWA62558.1"/>
    </source>
</evidence>
<evidence type="ECO:0000259" key="2">
    <source>
        <dbReference type="Pfam" id="PF23247"/>
    </source>
</evidence>
<keyword evidence="4" id="KW-1185">Reference proteome</keyword>
<evidence type="ECO:0000313" key="4">
    <source>
        <dbReference type="Proteomes" id="UP000245207"/>
    </source>
</evidence>
<dbReference type="InterPro" id="IPR057135">
    <property type="entry name" value="At4g27190-like_LRR"/>
</dbReference>
<dbReference type="AlphaFoldDB" id="A0A2U1MMT5"/>
<dbReference type="Proteomes" id="UP000245207">
    <property type="component" value="Unassembled WGS sequence"/>
</dbReference>
<gene>
    <name evidence="3" type="ORF">CTI12_AA362810</name>
</gene>
<comment type="caution">
    <text evidence="3">The sequence shown here is derived from an EMBL/GenBank/DDBJ whole genome shotgun (WGS) entry which is preliminary data.</text>
</comment>
<dbReference type="STRING" id="35608.A0A2U1MMT5"/>
<dbReference type="PANTHER" id="PTHR33463:SF222">
    <property type="entry name" value="NB-ARC-RELATED"/>
    <property type="match status" value="1"/>
</dbReference>
<sequence>MPLLHHLIHLSVQGCGSIEFLFNIDVGCVGEIEEGCSSLRNIDIRDSGEIREVWRLKGVSNPDVIIRGFQAVERIYTDNCKSFRNLFTPTFARFDLGALEDLDIDCFNNSVETLDIYGERSQEVQMNDINRGHILQVDDIIPDVNVAIPFHVLSTFHHLRGLSISLEHIYISECDAIEEVVSSRDDEYEEIATSSQTNTTFLPHFDCLSLRGLPHLKLIDGTVSDITSSTNSIHDHFKVGFVSPSLFQYSRKIEINTCETLATLIPFNAVGKLQKLEELKISSCQSLREIFEIKWVNKNGSDSAKVGDGIGDILPGVTIPRSANMTLFQLPNLKILWISKCDLLEHVFTSSTLDSLKQLKELTIKECNAMQVIVKEDEHHDSKTVLFPRLKSLTLTDLPNVEGFFLGMNEFRWSLLDEVKIYGCPKMKSFTSGRSMTPKLLYIHTGIGKHSLECGLNFPLSNASLEEIQFHSSSMCSNPNIIKLLQFPWSFSNLEKLHINWHQSLKEIFEVVDLENDDGNEKQSVVVFPKLKEVTLEELNSMRCRNMEVIVKKAEDSDTRATDVVVFRSLKSIKLGSLPNLKGFCLGTEDFLWQSLDTLEIKDCPQITVFTCGQSTTPQLKGLQF</sequence>
<feature type="domain" description="Disease resistance protein At4g27190-like leucine-rich repeats" evidence="2">
    <location>
        <begin position="330"/>
        <end position="430"/>
    </location>
</feature>
<feature type="domain" description="Disease resistance protein At4g27190-like leucine-rich repeats" evidence="2">
    <location>
        <begin position="464"/>
        <end position="543"/>
    </location>
</feature>
<feature type="domain" description="Disease resistance protein At4g27190-like leucine-rich repeats" evidence="2">
    <location>
        <begin position="2"/>
        <end position="105"/>
    </location>
</feature>
<accession>A0A2U1MMT5</accession>
<name>A0A2U1MMT5_ARTAN</name>
<dbReference type="InterPro" id="IPR032675">
    <property type="entry name" value="LRR_dom_sf"/>
</dbReference>